<keyword evidence="1" id="KW-0472">Membrane</keyword>
<name>G2T5R0_ROSHA</name>
<evidence type="ECO:0000313" key="2">
    <source>
        <dbReference type="EMBL" id="AEN98056.1"/>
    </source>
</evidence>
<feature type="transmembrane region" description="Helical" evidence="1">
    <location>
        <begin position="111"/>
        <end position="129"/>
    </location>
</feature>
<keyword evidence="1" id="KW-1133">Transmembrane helix</keyword>
<dbReference type="AlphaFoldDB" id="G2T5R0"/>
<dbReference type="EMBL" id="CP003040">
    <property type="protein sequence ID" value="AEN98056.1"/>
    <property type="molecule type" value="Genomic_DNA"/>
</dbReference>
<proteinExistence type="predicted"/>
<feature type="transmembrane region" description="Helical" evidence="1">
    <location>
        <begin position="12"/>
        <end position="36"/>
    </location>
</feature>
<dbReference type="Proteomes" id="UP000008178">
    <property type="component" value="Chromosome"/>
</dbReference>
<feature type="transmembrane region" description="Helical" evidence="1">
    <location>
        <begin position="48"/>
        <end position="68"/>
    </location>
</feature>
<dbReference type="InterPro" id="IPR008875">
    <property type="entry name" value="TraX"/>
</dbReference>
<evidence type="ECO:0008006" key="4">
    <source>
        <dbReference type="Google" id="ProtNLM"/>
    </source>
</evidence>
<feature type="transmembrane region" description="Helical" evidence="1">
    <location>
        <begin position="141"/>
        <end position="161"/>
    </location>
</feature>
<organism evidence="2 3">
    <name type="scientific">Roseburia hominis (strain DSM 16839 / JCM 17582 / NCIMB 14029 / A2-183)</name>
    <dbReference type="NCBI Taxonomy" id="585394"/>
    <lineage>
        <taxon>Bacteria</taxon>
        <taxon>Bacillati</taxon>
        <taxon>Bacillota</taxon>
        <taxon>Clostridia</taxon>
        <taxon>Lachnospirales</taxon>
        <taxon>Lachnospiraceae</taxon>
        <taxon>Roseburia</taxon>
    </lineage>
</organism>
<feature type="transmembrane region" description="Helical" evidence="1">
    <location>
        <begin position="181"/>
        <end position="205"/>
    </location>
</feature>
<dbReference type="STRING" id="585394.RHOM_14750"/>
<accession>G2T5R0</accession>
<protein>
    <recommendedName>
        <fullName evidence="4">Conjugal transfer protein TraX</fullName>
    </recommendedName>
</protein>
<feature type="transmembrane region" description="Helical" evidence="1">
    <location>
        <begin position="217"/>
        <end position="243"/>
    </location>
</feature>
<dbReference type="eggNOG" id="ENOG5031QMC">
    <property type="taxonomic scope" value="Bacteria"/>
</dbReference>
<gene>
    <name evidence="2" type="ordered locus">RHOM_14750</name>
</gene>
<sequence length="244" mass="27247">MGKMPQKGLSGSTLKLIAIITMLIDHIGAAVIARLLIAGQGSEMLYKIYYAMRAVGRVAFPIFCFLLVEGFFYTGSRKKYALRLFGFALLSEIPFDLAFSGKILEFGYQNVFFTLLIGLLTIMLFDAVVKKQEWHPVLRSALLVIITFGGMGAAYLLHTDYDAKGVLAILVFYMTRQMRGLQIVAGCLAFCWELPAIVAFIPIAFYNGKRGWNIKYLFYAFYPVHLLVLYLICVGMGTAQIAVV</sequence>
<keyword evidence="1" id="KW-0812">Transmembrane</keyword>
<dbReference type="Pfam" id="PF05857">
    <property type="entry name" value="TraX"/>
    <property type="match status" value="1"/>
</dbReference>
<keyword evidence="3" id="KW-1185">Reference proteome</keyword>
<reference evidence="2 3" key="1">
    <citation type="journal article" date="2015" name="Genome Announc.">
        <title>Complete genome sequence of the human gut symbiont Roseburia hominis.</title>
        <authorList>
            <person name="Travis A.J."/>
            <person name="Kelly D."/>
            <person name="Flint H.J."/>
            <person name="Aminov R.I."/>
        </authorList>
    </citation>
    <scope>NUCLEOTIDE SEQUENCE [LARGE SCALE GENOMIC DNA]</scope>
    <source>
        <strain evidence="3">DSM 16839 / JCM 17582 / NCIMB 14029 / A2-183</strain>
    </source>
</reference>
<evidence type="ECO:0000256" key="1">
    <source>
        <dbReference type="SAM" id="Phobius"/>
    </source>
</evidence>
<evidence type="ECO:0000313" key="3">
    <source>
        <dbReference type="Proteomes" id="UP000008178"/>
    </source>
</evidence>
<dbReference type="KEGG" id="rho:RHOM_14750"/>
<dbReference type="HOGENOM" id="CLU_074054_0_0_9"/>